<dbReference type="FunFam" id="3.10.290.10:FF:000003">
    <property type="entry name" value="Pseudouridine synthase"/>
    <property type="match status" value="1"/>
</dbReference>
<dbReference type="InterPro" id="IPR050343">
    <property type="entry name" value="RsuA_PseudoU_synthase"/>
</dbReference>
<dbReference type="Gene3D" id="3.10.290.10">
    <property type="entry name" value="RNA-binding S4 domain"/>
    <property type="match status" value="1"/>
</dbReference>
<feature type="compositionally biased region" description="Low complexity" evidence="6">
    <location>
        <begin position="538"/>
        <end position="548"/>
    </location>
</feature>
<dbReference type="InterPro" id="IPR020103">
    <property type="entry name" value="PsdUridine_synth_cat_dom_sf"/>
</dbReference>
<dbReference type="InterPro" id="IPR018496">
    <property type="entry name" value="PsdUridine_synth_RsuA/RluB_CS"/>
</dbReference>
<dbReference type="Proteomes" id="UP000294593">
    <property type="component" value="Unassembled WGS sequence"/>
</dbReference>
<accession>A0A4R6REQ4</accession>
<dbReference type="PANTHER" id="PTHR47683">
    <property type="entry name" value="PSEUDOURIDINE SYNTHASE FAMILY PROTEIN-RELATED"/>
    <property type="match status" value="1"/>
</dbReference>
<dbReference type="SMART" id="SM00363">
    <property type="entry name" value="S4"/>
    <property type="match status" value="1"/>
</dbReference>
<feature type="compositionally biased region" description="Gly residues" evidence="6">
    <location>
        <begin position="568"/>
        <end position="596"/>
    </location>
</feature>
<dbReference type="InterPro" id="IPR000748">
    <property type="entry name" value="PsdUridine_synth_RsuA/RluB/E/F"/>
</dbReference>
<feature type="compositionally biased region" description="Polar residues" evidence="6">
    <location>
        <begin position="1"/>
        <end position="15"/>
    </location>
</feature>
<dbReference type="PROSITE" id="PS50889">
    <property type="entry name" value="S4"/>
    <property type="match status" value="1"/>
</dbReference>
<protein>
    <recommendedName>
        <fullName evidence="5">Pseudouridine synthase</fullName>
        <ecNumber evidence="5">5.4.99.-</ecNumber>
    </recommendedName>
</protein>
<feature type="compositionally biased region" description="Gly residues" evidence="6">
    <location>
        <begin position="518"/>
        <end position="537"/>
    </location>
</feature>
<feature type="domain" description="RNA-binding S4" evidence="7">
    <location>
        <begin position="250"/>
        <end position="312"/>
    </location>
</feature>
<keyword evidence="9" id="KW-1185">Reference proteome</keyword>
<comment type="caution">
    <text evidence="8">The sequence shown here is derived from an EMBL/GenBank/DDBJ whole genome shotgun (WGS) entry which is preliminary data.</text>
</comment>
<dbReference type="CDD" id="cd00165">
    <property type="entry name" value="S4"/>
    <property type="match status" value="1"/>
</dbReference>
<evidence type="ECO:0000259" key="7">
    <source>
        <dbReference type="SMART" id="SM00363"/>
    </source>
</evidence>
<dbReference type="NCBIfam" id="NF007976">
    <property type="entry name" value="PRK10700.1"/>
    <property type="match status" value="1"/>
</dbReference>
<feature type="compositionally biased region" description="Gly residues" evidence="6">
    <location>
        <begin position="686"/>
        <end position="712"/>
    </location>
</feature>
<dbReference type="PROSITE" id="PS01149">
    <property type="entry name" value="PSI_RSU"/>
    <property type="match status" value="1"/>
</dbReference>
<dbReference type="InterPro" id="IPR006145">
    <property type="entry name" value="PsdUridine_synth_RsuA/RluA"/>
</dbReference>
<proteinExistence type="inferred from homology"/>
<dbReference type="InterPro" id="IPR002942">
    <property type="entry name" value="S4_RNA-bd"/>
</dbReference>
<evidence type="ECO:0000313" key="9">
    <source>
        <dbReference type="Proteomes" id="UP000294593"/>
    </source>
</evidence>
<dbReference type="EC" id="5.4.99.-" evidence="5"/>
<feature type="region of interest" description="Disordered" evidence="6">
    <location>
        <begin position="490"/>
        <end position="712"/>
    </location>
</feature>
<organism evidence="8 9">
    <name type="scientific">Aquabacterium commune</name>
    <dbReference type="NCBI Taxonomy" id="70586"/>
    <lineage>
        <taxon>Bacteria</taxon>
        <taxon>Pseudomonadati</taxon>
        <taxon>Pseudomonadota</taxon>
        <taxon>Betaproteobacteria</taxon>
        <taxon>Burkholderiales</taxon>
        <taxon>Aquabacterium</taxon>
    </lineage>
</organism>
<feature type="compositionally biased region" description="Basic and acidic residues" evidence="6">
    <location>
        <begin position="558"/>
        <end position="567"/>
    </location>
</feature>
<comment type="similarity">
    <text evidence="1 5">Belongs to the pseudouridine synthase RsuA family.</text>
</comment>
<dbReference type="Pfam" id="PF01479">
    <property type="entry name" value="S4"/>
    <property type="match status" value="1"/>
</dbReference>
<dbReference type="OrthoDB" id="9807213at2"/>
<feature type="compositionally biased region" description="Basic and acidic residues" evidence="6">
    <location>
        <begin position="652"/>
        <end position="662"/>
    </location>
</feature>
<sequence>MTTDSAPMQDPQDNQPPVEAATEAAVKPKRTRRPKAVDVSEASSAPEATEAVVPAAAAEAVAPVAAKRAPRRRKTVEEAPAPQAAEVTEVVAAAVAVAVELAAPAAADEVDAPVAAAPKRAPRRKPAAVAQTEAVAPAAMGEANVVADAAVTAVAPKASAGRAAPVAEDGDLSEASASEGAPGAQSPGEDPTEFRGARRAAMAQQQAAEVFAELLSGDFDKAHEEESEDAASAEPAGPYKRVLRPEPDAPKLQKVLAQAGVGSRRDIEQMIEEGRIEVNDQVAHIGQRISHGDRVKVAGKPIRIRIAPPAARILAYHKPVGEVVTHDDPQGRPTVFRRLPRLQNGKWMSVGRLDLNTEGLLLFTNSGELANQLMHPRFGVEREYAVRVLGSLDEPSRERLLAGVDIEGQAASFVSISNGLGEGVNQWYRVVITEGRNREVRKLFDAVGLTVNRLIRVRYGAIVLPRGLRRGVWAELGESDVRAVKSLAGMDRQEADQQQGRGKGGKPQPQRGQQAEGQRGGGQQGGQQGGQRAGQGPNGQQPGQRGQQGQRGQGQQGRDGRDGRDGRGGQGGRPQQGGGQFGQGGQRGQGPRGQGQQGNHERAQMSSQAPQGARDADDDFDHIGPIPNPLEQTFDKRFVKGSKRITSGFGRPDQDHGRDGGAKAKGPKQPDPLQTAVGYIGADAYFGGGRSGGNRRGGSGGGGGGGGGRGRR</sequence>
<dbReference type="EMBL" id="SNXW01000003">
    <property type="protein sequence ID" value="TDP84644.1"/>
    <property type="molecule type" value="Genomic_DNA"/>
</dbReference>
<dbReference type="InterPro" id="IPR036986">
    <property type="entry name" value="S4_RNA-bd_sf"/>
</dbReference>
<dbReference type="Gene3D" id="3.30.70.580">
    <property type="entry name" value="Pseudouridine synthase I, catalytic domain, N-terminal subdomain"/>
    <property type="match status" value="1"/>
</dbReference>
<dbReference type="GO" id="GO:0000455">
    <property type="term" value="P:enzyme-directed rRNA pseudouridine synthesis"/>
    <property type="evidence" value="ECO:0007669"/>
    <property type="project" value="UniProtKB-ARBA"/>
</dbReference>
<feature type="compositionally biased region" description="Low complexity" evidence="6">
    <location>
        <begin position="506"/>
        <end position="517"/>
    </location>
</feature>
<evidence type="ECO:0000256" key="4">
    <source>
        <dbReference type="PROSITE-ProRule" id="PRU00182"/>
    </source>
</evidence>
<dbReference type="InterPro" id="IPR042092">
    <property type="entry name" value="PsdUridine_s_RsuA/RluB/E/F_cat"/>
</dbReference>
<name>A0A4R6REQ4_9BURK</name>
<keyword evidence="2 4" id="KW-0694">RNA-binding</keyword>
<feature type="region of interest" description="Disordered" evidence="6">
    <location>
        <begin position="1"/>
        <end position="83"/>
    </location>
</feature>
<evidence type="ECO:0000256" key="3">
    <source>
        <dbReference type="ARBA" id="ARBA00023235"/>
    </source>
</evidence>
<feature type="compositionally biased region" description="Low complexity" evidence="6">
    <location>
        <begin position="173"/>
        <end position="188"/>
    </location>
</feature>
<gene>
    <name evidence="8" type="ORF">EV672_103215</name>
</gene>
<evidence type="ECO:0000256" key="6">
    <source>
        <dbReference type="SAM" id="MobiDB-lite"/>
    </source>
</evidence>
<dbReference type="CDD" id="cd02556">
    <property type="entry name" value="PseudoU_synth_RluB"/>
    <property type="match status" value="1"/>
</dbReference>
<dbReference type="RefSeq" id="WP_133607808.1">
    <property type="nucleotide sequence ID" value="NZ_SNXW01000003.1"/>
</dbReference>
<feature type="region of interest" description="Disordered" evidence="6">
    <location>
        <begin position="222"/>
        <end position="250"/>
    </location>
</feature>
<reference evidence="8 9" key="1">
    <citation type="submission" date="2019-03" db="EMBL/GenBank/DDBJ databases">
        <title>Genomic Encyclopedia of Type Strains, Phase IV (KMG-IV): sequencing the most valuable type-strain genomes for metagenomic binning, comparative biology and taxonomic classification.</title>
        <authorList>
            <person name="Goeker M."/>
        </authorList>
    </citation>
    <scope>NUCLEOTIDE SEQUENCE [LARGE SCALE GENOMIC DNA]</scope>
    <source>
        <strain evidence="8 9">DSM 11901</strain>
    </source>
</reference>
<keyword evidence="3 5" id="KW-0413">Isomerase</keyword>
<dbReference type="GO" id="GO:0120159">
    <property type="term" value="F:rRNA pseudouridine synthase activity"/>
    <property type="evidence" value="ECO:0007669"/>
    <property type="project" value="UniProtKB-ARBA"/>
</dbReference>
<feature type="compositionally biased region" description="Low complexity" evidence="6">
    <location>
        <begin position="39"/>
        <end position="67"/>
    </location>
</feature>
<dbReference type="SUPFAM" id="SSF55120">
    <property type="entry name" value="Pseudouridine synthase"/>
    <property type="match status" value="1"/>
</dbReference>
<evidence type="ECO:0000256" key="2">
    <source>
        <dbReference type="ARBA" id="ARBA00022884"/>
    </source>
</evidence>
<dbReference type="Gene3D" id="3.30.70.1560">
    <property type="entry name" value="Alpha-L RNA-binding motif"/>
    <property type="match status" value="1"/>
</dbReference>
<evidence type="ECO:0000313" key="8">
    <source>
        <dbReference type="EMBL" id="TDP84644.1"/>
    </source>
</evidence>
<evidence type="ECO:0000256" key="1">
    <source>
        <dbReference type="ARBA" id="ARBA00008348"/>
    </source>
</evidence>
<dbReference type="NCBIfam" id="TIGR00093">
    <property type="entry name" value="pseudouridine synthase"/>
    <property type="match status" value="1"/>
</dbReference>
<feature type="region of interest" description="Disordered" evidence="6">
    <location>
        <begin position="157"/>
        <end position="202"/>
    </location>
</feature>
<dbReference type="AlphaFoldDB" id="A0A4R6REQ4"/>
<dbReference type="Pfam" id="PF00849">
    <property type="entry name" value="PseudoU_synth_2"/>
    <property type="match status" value="1"/>
</dbReference>
<dbReference type="GO" id="GO:0003723">
    <property type="term" value="F:RNA binding"/>
    <property type="evidence" value="ECO:0007669"/>
    <property type="project" value="UniProtKB-KW"/>
</dbReference>
<dbReference type="PANTHER" id="PTHR47683:SF3">
    <property type="entry name" value="RIBOSOMAL LARGE SUBUNIT PSEUDOURIDINE SYNTHASE B"/>
    <property type="match status" value="1"/>
</dbReference>
<dbReference type="SUPFAM" id="SSF55174">
    <property type="entry name" value="Alpha-L RNA-binding motif"/>
    <property type="match status" value="1"/>
</dbReference>
<evidence type="ECO:0000256" key="5">
    <source>
        <dbReference type="RuleBase" id="RU003887"/>
    </source>
</evidence>
<dbReference type="InterPro" id="IPR020094">
    <property type="entry name" value="TruA/RsuA/RluB/E/F_N"/>
</dbReference>